<dbReference type="STRING" id="1149755.A0A2J6QU43"/>
<proteinExistence type="predicted"/>
<organism evidence="2 3">
    <name type="scientific">Hyaloscypha variabilis (strain UAMH 11265 / GT02V1 / F)</name>
    <name type="common">Meliniomyces variabilis</name>
    <dbReference type="NCBI Taxonomy" id="1149755"/>
    <lineage>
        <taxon>Eukaryota</taxon>
        <taxon>Fungi</taxon>
        <taxon>Dikarya</taxon>
        <taxon>Ascomycota</taxon>
        <taxon>Pezizomycotina</taxon>
        <taxon>Leotiomycetes</taxon>
        <taxon>Helotiales</taxon>
        <taxon>Hyaloscyphaceae</taxon>
        <taxon>Hyaloscypha</taxon>
        <taxon>Hyaloscypha variabilis</taxon>
    </lineage>
</organism>
<name>A0A2J6QU43_HYAVF</name>
<evidence type="ECO:0000259" key="1">
    <source>
        <dbReference type="Pfam" id="PF20233"/>
    </source>
</evidence>
<dbReference type="OrthoDB" id="3559580at2759"/>
<keyword evidence="3" id="KW-1185">Reference proteome</keyword>
<accession>A0A2J6QU43</accession>
<dbReference type="InterPro" id="IPR046497">
    <property type="entry name" value="DUF6590"/>
</dbReference>
<dbReference type="EMBL" id="KZ613971">
    <property type="protein sequence ID" value="PMD29770.1"/>
    <property type="molecule type" value="Genomic_DNA"/>
</dbReference>
<dbReference type="AlphaFoldDB" id="A0A2J6QU43"/>
<reference evidence="2 3" key="1">
    <citation type="submission" date="2016-04" db="EMBL/GenBank/DDBJ databases">
        <title>A degradative enzymes factory behind the ericoid mycorrhizal symbiosis.</title>
        <authorList>
            <consortium name="DOE Joint Genome Institute"/>
            <person name="Martino E."/>
            <person name="Morin E."/>
            <person name="Grelet G."/>
            <person name="Kuo A."/>
            <person name="Kohler A."/>
            <person name="Daghino S."/>
            <person name="Barry K."/>
            <person name="Choi C."/>
            <person name="Cichocki N."/>
            <person name="Clum A."/>
            <person name="Copeland A."/>
            <person name="Hainaut M."/>
            <person name="Haridas S."/>
            <person name="Labutti K."/>
            <person name="Lindquist E."/>
            <person name="Lipzen A."/>
            <person name="Khouja H.-R."/>
            <person name="Murat C."/>
            <person name="Ohm R."/>
            <person name="Olson A."/>
            <person name="Spatafora J."/>
            <person name="Veneault-Fourrey C."/>
            <person name="Henrissat B."/>
            <person name="Grigoriev I."/>
            <person name="Martin F."/>
            <person name="Perotto S."/>
        </authorList>
    </citation>
    <scope>NUCLEOTIDE SEQUENCE [LARGE SCALE GENOMIC DNA]</scope>
    <source>
        <strain evidence="2 3">F</strain>
    </source>
</reference>
<dbReference type="Pfam" id="PF20233">
    <property type="entry name" value="DUF6590"/>
    <property type="match status" value="1"/>
</dbReference>
<evidence type="ECO:0000313" key="3">
    <source>
        <dbReference type="Proteomes" id="UP000235786"/>
    </source>
</evidence>
<dbReference type="Proteomes" id="UP000235786">
    <property type="component" value="Unassembled WGS sequence"/>
</dbReference>
<gene>
    <name evidence="2" type="ORF">L207DRAFT_233658</name>
</gene>
<feature type="domain" description="DUF6590" evidence="1">
    <location>
        <begin position="31"/>
        <end position="165"/>
    </location>
</feature>
<evidence type="ECO:0000313" key="2">
    <source>
        <dbReference type="EMBL" id="PMD29770.1"/>
    </source>
</evidence>
<protein>
    <recommendedName>
        <fullName evidence="1">DUF6590 domain-containing protein</fullName>
    </recommendedName>
</protein>
<sequence length="193" mass="21952">MTLWIEPYRYDPDPYRSDSNRMGAVITFGPKQPRASPTWLGQEAYSEIRRFVVIQVGYGNAICSAIYTYSGQATLKPNLPNHQQHAIIYTGKHVPEEQLYITDDGTEVFENLSKNPIRVTSEQNSPEGVLNPASRINYSKIYTVEDYVRVLDIGVVHADSIETLRRSSLLYQAELTPNDLNKKRNESGKKKAR</sequence>